<dbReference type="Proteomes" id="UP000033033">
    <property type="component" value="Chromosome"/>
</dbReference>
<dbReference type="AlphaFoldDB" id="A0A0E3QTU1"/>
<keyword evidence="2" id="KW-1185">Reference proteome</keyword>
<name>A0A0E3QTU1_METBA</name>
<organism evidence="1 2">
    <name type="scientific">Methanosarcina barkeri MS</name>
    <dbReference type="NCBI Taxonomy" id="1434108"/>
    <lineage>
        <taxon>Archaea</taxon>
        <taxon>Methanobacteriati</taxon>
        <taxon>Methanobacteriota</taxon>
        <taxon>Stenosarchaea group</taxon>
        <taxon>Methanomicrobia</taxon>
        <taxon>Methanosarcinales</taxon>
        <taxon>Methanosarcinaceae</taxon>
        <taxon>Methanosarcina</taxon>
    </lineage>
</organism>
<sequence>MVTKTAIKKVMEMAENRAKKIAINMAAEKLSRKSPLLTMITDGPKITKTIIIEGTKKDTSKDTMDIGIRA</sequence>
<protein>
    <submittedName>
        <fullName evidence="1">Uncharacterized protein</fullName>
    </submittedName>
</protein>
<evidence type="ECO:0000313" key="1">
    <source>
        <dbReference type="EMBL" id="AKB54409.1"/>
    </source>
</evidence>
<gene>
    <name evidence="1" type="ORF">MSBRM_1411</name>
</gene>
<proteinExistence type="predicted"/>
<accession>A0A0E3QTU1</accession>
<reference evidence="1 2" key="1">
    <citation type="submission" date="2014-07" db="EMBL/GenBank/DDBJ databases">
        <title>Methanogenic archaea and the global carbon cycle.</title>
        <authorList>
            <person name="Henriksen J.R."/>
            <person name="Luke J."/>
            <person name="Reinhart S."/>
            <person name="Benedict M.N."/>
            <person name="Youngblut N.D."/>
            <person name="Metcalf M.E."/>
            <person name="Whitaker R.J."/>
            <person name="Metcalf W.W."/>
        </authorList>
    </citation>
    <scope>NUCLEOTIDE SEQUENCE [LARGE SCALE GENOMIC DNA]</scope>
    <source>
        <strain evidence="1 2">MS</strain>
    </source>
</reference>
<evidence type="ECO:0000313" key="2">
    <source>
        <dbReference type="Proteomes" id="UP000033033"/>
    </source>
</evidence>
<dbReference type="KEGG" id="mby:MSBRM_1411"/>
<dbReference type="HOGENOM" id="CLU_2748137_0_0_2"/>
<dbReference type="EMBL" id="CP009528">
    <property type="protein sequence ID" value="AKB54409.1"/>
    <property type="molecule type" value="Genomic_DNA"/>
</dbReference>